<accession>A0ABY2DNQ5</accession>
<keyword evidence="2" id="KW-0812">Transmembrane</keyword>
<feature type="transmembrane region" description="Helical" evidence="2">
    <location>
        <begin position="230"/>
        <end position="255"/>
    </location>
</feature>
<feature type="compositionally biased region" description="Gly residues" evidence="1">
    <location>
        <begin position="394"/>
        <end position="404"/>
    </location>
</feature>
<feature type="transmembrane region" description="Helical" evidence="2">
    <location>
        <begin position="56"/>
        <end position="78"/>
    </location>
</feature>
<evidence type="ECO:0000256" key="1">
    <source>
        <dbReference type="SAM" id="MobiDB-lite"/>
    </source>
</evidence>
<reference evidence="3 4" key="1">
    <citation type="submission" date="2019-02" db="EMBL/GenBank/DDBJ databases">
        <title>Draft genome sequences of novel Actinobacteria.</title>
        <authorList>
            <person name="Sahin N."/>
            <person name="Ay H."/>
            <person name="Saygin H."/>
        </authorList>
    </citation>
    <scope>NUCLEOTIDE SEQUENCE [LARGE SCALE GENOMIC DNA]</scope>
    <source>
        <strain evidence="3 4">JCM 30529</strain>
    </source>
</reference>
<evidence type="ECO:0000313" key="3">
    <source>
        <dbReference type="EMBL" id="TDC01210.1"/>
    </source>
</evidence>
<keyword evidence="4" id="KW-1185">Reference proteome</keyword>
<feature type="region of interest" description="Disordered" evidence="1">
    <location>
        <begin position="371"/>
        <end position="433"/>
    </location>
</feature>
<keyword evidence="2" id="KW-0472">Membrane</keyword>
<evidence type="ECO:0000256" key="2">
    <source>
        <dbReference type="SAM" id="Phobius"/>
    </source>
</evidence>
<name>A0ABY2DNQ5_9ACTN</name>
<feature type="transmembrane region" description="Helical" evidence="2">
    <location>
        <begin position="85"/>
        <end position="108"/>
    </location>
</feature>
<dbReference type="Proteomes" id="UP000295626">
    <property type="component" value="Unassembled WGS sequence"/>
</dbReference>
<comment type="caution">
    <text evidence="3">The sequence shown here is derived from an EMBL/GenBank/DDBJ whole genome shotgun (WGS) entry which is preliminary data.</text>
</comment>
<gene>
    <name evidence="3" type="ORF">E1091_03270</name>
</gene>
<feature type="transmembrane region" description="Helical" evidence="2">
    <location>
        <begin position="27"/>
        <end position="44"/>
    </location>
</feature>
<feature type="transmembrane region" description="Helical" evidence="2">
    <location>
        <begin position="114"/>
        <end position="134"/>
    </location>
</feature>
<evidence type="ECO:0000313" key="4">
    <source>
        <dbReference type="Proteomes" id="UP000295626"/>
    </source>
</evidence>
<keyword evidence="2" id="KW-1133">Transmembrane helix</keyword>
<feature type="transmembrane region" description="Helical" evidence="2">
    <location>
        <begin position="267"/>
        <end position="287"/>
    </location>
</feature>
<organism evidence="3 4">
    <name type="scientific">Micromonospora fluostatini</name>
    <dbReference type="NCBI Taxonomy" id="1629071"/>
    <lineage>
        <taxon>Bacteria</taxon>
        <taxon>Bacillati</taxon>
        <taxon>Actinomycetota</taxon>
        <taxon>Actinomycetes</taxon>
        <taxon>Micromonosporales</taxon>
        <taxon>Micromonosporaceae</taxon>
        <taxon>Micromonospora</taxon>
    </lineage>
</organism>
<feature type="transmembrane region" description="Helical" evidence="2">
    <location>
        <begin position="146"/>
        <end position="170"/>
    </location>
</feature>
<feature type="transmembrane region" description="Helical" evidence="2">
    <location>
        <begin position="343"/>
        <end position="363"/>
    </location>
</feature>
<dbReference type="EMBL" id="SMKE01000061">
    <property type="protein sequence ID" value="TDC01210.1"/>
    <property type="molecule type" value="Genomic_DNA"/>
</dbReference>
<proteinExistence type="predicted"/>
<protein>
    <recommendedName>
        <fullName evidence="5">Cation/H+ exchanger domain-containing protein</fullName>
    </recommendedName>
</protein>
<sequence length="433" mass="44507">MSTVPAGSGSGRPTRVAEAVLPSLRRSGLFVLVAAAGWALAAGLDWTEPYRSDGYLAVAGALLAVGLFASTSGIDLAAARRNARLVGLAITVGVLVKAALITGVMLLAFRNPAYLVLGVAVAQIDPLSFAAARLQSRMSPQAKTILSAWASFDDPITVLLTVYAAAWALPLLPDGPATVDVLSHTALRDFGVSLAENAALVLVAALLWWGTQALRRRFGGPPTAWTVLQVVLLLGVAGVAVWQFLMLGLAVAGLFYRPPIGALLDRLTRWAFLAATFALGLVLVGGVRPVPGVVLGLAAVAAHVVVALIVCARLPAADRLDVVLGQQNGITAVILALVLERQFPGTVAVVAPAILTVNLLHALTNGLREAYRPDPGPPAVPASTGGPVPAGGPLSSGGPAGQGGQQFLADPRAEVPEQVLRPRPVSRAVDEVP</sequence>
<evidence type="ECO:0008006" key="5">
    <source>
        <dbReference type="Google" id="ProtNLM"/>
    </source>
</evidence>
<feature type="transmembrane region" description="Helical" evidence="2">
    <location>
        <begin position="190"/>
        <end position="209"/>
    </location>
</feature>
<feature type="transmembrane region" description="Helical" evidence="2">
    <location>
        <begin position="294"/>
        <end position="316"/>
    </location>
</feature>